<evidence type="ECO:0000256" key="1">
    <source>
        <dbReference type="SAM" id="Phobius"/>
    </source>
</evidence>
<keyword evidence="1" id="KW-0472">Membrane</keyword>
<sequence>MSTLSRGLVRAKIYRVGSSIEPDFGLASLITYMVVSFVGSAIFAALFLLTGTMVAKFPPNCLVDTVFVHK</sequence>
<gene>
    <name evidence="2" type="ORF">Bpfe_023757</name>
</gene>
<proteinExistence type="predicted"/>
<dbReference type="EMBL" id="JASAOG010000159">
    <property type="protein sequence ID" value="KAK0046890.1"/>
    <property type="molecule type" value="Genomic_DNA"/>
</dbReference>
<reference evidence="2" key="2">
    <citation type="submission" date="2023-04" db="EMBL/GenBank/DDBJ databases">
        <authorList>
            <person name="Bu L."/>
            <person name="Lu L."/>
            <person name="Laidemitt M.R."/>
            <person name="Zhang S.M."/>
            <person name="Mutuku M."/>
            <person name="Mkoji G."/>
            <person name="Steinauer M."/>
            <person name="Loker E.S."/>
        </authorList>
    </citation>
    <scope>NUCLEOTIDE SEQUENCE</scope>
    <source>
        <strain evidence="2">KasaAsao</strain>
        <tissue evidence="2">Whole Snail</tissue>
    </source>
</reference>
<keyword evidence="3" id="KW-1185">Reference proteome</keyword>
<reference evidence="2" key="1">
    <citation type="journal article" date="2023" name="PLoS Negl. Trop. Dis.">
        <title>A genome sequence for Biomphalaria pfeifferi, the major vector snail for the human-infecting parasite Schistosoma mansoni.</title>
        <authorList>
            <person name="Bu L."/>
            <person name="Lu L."/>
            <person name="Laidemitt M.R."/>
            <person name="Zhang S.M."/>
            <person name="Mutuku M."/>
            <person name="Mkoji G."/>
            <person name="Steinauer M."/>
            <person name="Loker E.S."/>
        </authorList>
    </citation>
    <scope>NUCLEOTIDE SEQUENCE</scope>
    <source>
        <strain evidence="2">KasaAsao</strain>
    </source>
</reference>
<evidence type="ECO:0000313" key="3">
    <source>
        <dbReference type="Proteomes" id="UP001233172"/>
    </source>
</evidence>
<evidence type="ECO:0000313" key="2">
    <source>
        <dbReference type="EMBL" id="KAK0046890.1"/>
    </source>
</evidence>
<feature type="transmembrane region" description="Helical" evidence="1">
    <location>
        <begin position="29"/>
        <end position="49"/>
    </location>
</feature>
<keyword evidence="1" id="KW-0812">Transmembrane</keyword>
<name>A0AAD8B570_BIOPF</name>
<accession>A0AAD8B570</accession>
<protein>
    <submittedName>
        <fullName evidence="2">Uncharacterized protein</fullName>
    </submittedName>
</protein>
<dbReference type="AlphaFoldDB" id="A0AAD8B570"/>
<keyword evidence="1" id="KW-1133">Transmembrane helix</keyword>
<comment type="caution">
    <text evidence="2">The sequence shown here is derived from an EMBL/GenBank/DDBJ whole genome shotgun (WGS) entry which is preliminary data.</text>
</comment>
<organism evidence="2 3">
    <name type="scientific">Biomphalaria pfeifferi</name>
    <name type="common">Bloodfluke planorb</name>
    <name type="synonym">Freshwater snail</name>
    <dbReference type="NCBI Taxonomy" id="112525"/>
    <lineage>
        <taxon>Eukaryota</taxon>
        <taxon>Metazoa</taxon>
        <taxon>Spiralia</taxon>
        <taxon>Lophotrochozoa</taxon>
        <taxon>Mollusca</taxon>
        <taxon>Gastropoda</taxon>
        <taxon>Heterobranchia</taxon>
        <taxon>Euthyneura</taxon>
        <taxon>Panpulmonata</taxon>
        <taxon>Hygrophila</taxon>
        <taxon>Lymnaeoidea</taxon>
        <taxon>Planorbidae</taxon>
        <taxon>Biomphalaria</taxon>
    </lineage>
</organism>
<dbReference type="Proteomes" id="UP001233172">
    <property type="component" value="Unassembled WGS sequence"/>
</dbReference>